<dbReference type="AlphaFoldDB" id="A0AA88D2F6"/>
<dbReference type="InterPro" id="IPR004873">
    <property type="entry name" value="BURP_dom"/>
</dbReference>
<evidence type="ECO:0000313" key="2">
    <source>
        <dbReference type="EMBL" id="GMN43763.1"/>
    </source>
</evidence>
<evidence type="ECO:0000313" key="3">
    <source>
        <dbReference type="Proteomes" id="UP001187192"/>
    </source>
</evidence>
<dbReference type="EMBL" id="BTGU01000017">
    <property type="protein sequence ID" value="GMN43763.1"/>
    <property type="molecule type" value="Genomic_DNA"/>
</dbReference>
<sequence length="237" mass="26737">MLPQDIALFVVTNLVQGYDHENVYFLENDLRTGQKLKQRFPEPVSKAEIIPRKVADTIPFSSKELPEILKRLAIEPRSVQAKIVEQTIKECEQPAMEGESKFCATSPESLIDFSVSKLGKKVQVFTTKVDDNSKEPSKLHEYKVAKGVKKIGESAVVCHRQNYMYAVFYCHKIKATRAYMVSLVGAGGTRANAVALCHRDTRLWNPQHVAFQILKVKPGTVPICHFVARNNLVWVPN</sequence>
<evidence type="ECO:0000259" key="1">
    <source>
        <dbReference type="PROSITE" id="PS51277"/>
    </source>
</evidence>
<reference evidence="2" key="1">
    <citation type="submission" date="2023-07" db="EMBL/GenBank/DDBJ databases">
        <title>draft genome sequence of fig (Ficus carica).</title>
        <authorList>
            <person name="Takahashi T."/>
            <person name="Nishimura K."/>
        </authorList>
    </citation>
    <scope>NUCLEOTIDE SEQUENCE</scope>
</reference>
<feature type="domain" description="BURP" evidence="1">
    <location>
        <begin position="24"/>
        <end position="237"/>
    </location>
</feature>
<dbReference type="PROSITE" id="PS51277">
    <property type="entry name" value="BURP"/>
    <property type="match status" value="1"/>
</dbReference>
<dbReference type="Pfam" id="PF03181">
    <property type="entry name" value="BURP"/>
    <property type="match status" value="1"/>
</dbReference>
<dbReference type="Proteomes" id="UP001187192">
    <property type="component" value="Unassembled WGS sequence"/>
</dbReference>
<accession>A0AA88D2F6</accession>
<dbReference type="InterPro" id="IPR044816">
    <property type="entry name" value="BURP"/>
</dbReference>
<dbReference type="PANTHER" id="PTHR31236">
    <property type="entry name" value="BURP DOMAIN PROTEIN USPL1-LIKE"/>
    <property type="match status" value="1"/>
</dbReference>
<comment type="caution">
    <text evidence="2">The sequence shown here is derived from an EMBL/GenBank/DDBJ whole genome shotgun (WGS) entry which is preliminary data.</text>
</comment>
<organism evidence="2 3">
    <name type="scientific">Ficus carica</name>
    <name type="common">Common fig</name>
    <dbReference type="NCBI Taxonomy" id="3494"/>
    <lineage>
        <taxon>Eukaryota</taxon>
        <taxon>Viridiplantae</taxon>
        <taxon>Streptophyta</taxon>
        <taxon>Embryophyta</taxon>
        <taxon>Tracheophyta</taxon>
        <taxon>Spermatophyta</taxon>
        <taxon>Magnoliopsida</taxon>
        <taxon>eudicotyledons</taxon>
        <taxon>Gunneridae</taxon>
        <taxon>Pentapetalae</taxon>
        <taxon>rosids</taxon>
        <taxon>fabids</taxon>
        <taxon>Rosales</taxon>
        <taxon>Moraceae</taxon>
        <taxon>Ficeae</taxon>
        <taxon>Ficus</taxon>
    </lineage>
</organism>
<protein>
    <recommendedName>
        <fullName evidence="1">BURP domain-containing protein</fullName>
    </recommendedName>
</protein>
<name>A0AA88D2F6_FICCA</name>
<dbReference type="PANTHER" id="PTHR31236:SF2">
    <property type="entry name" value="BURP DOMAIN PROTEIN RD22"/>
    <property type="match status" value="1"/>
</dbReference>
<proteinExistence type="predicted"/>
<keyword evidence="3" id="KW-1185">Reference proteome</keyword>
<dbReference type="SMART" id="SM01045">
    <property type="entry name" value="BURP"/>
    <property type="match status" value="1"/>
</dbReference>
<gene>
    <name evidence="2" type="ORF">TIFTF001_012957</name>
</gene>